<dbReference type="CDD" id="cd01310">
    <property type="entry name" value="TatD_DNAse"/>
    <property type="match status" value="1"/>
</dbReference>
<feature type="binding site" evidence="1">
    <location>
        <position position="100"/>
    </location>
    <ligand>
        <name>a divalent metal cation</name>
        <dbReference type="ChEBI" id="CHEBI:60240"/>
        <label>1</label>
    </ligand>
</feature>
<name>D5A7S4_PICSI</name>
<dbReference type="InterPro" id="IPR001130">
    <property type="entry name" value="TatD-like"/>
</dbReference>
<sequence length="323" mass="35531">MGTLKLQLQLFDAHCHLQDGRIGQVASQLIQTAANVGVRRFVVNGTNEEDWELVKQMGETHSSVIPCFGLHPWFVGKCSSNWLTVLRGFFETVPSAAVGEIGLDKGCAQGKAVDFITQTQVFKQQLELARQLQRPASVHCVSAFADLQEILREMGPFPAGIILHSYMGSSEMVQTLAKFGAYFSFSGFLTSMKPQKAKRILQAVPTDRILLETDAPDALPHVNPGSLVWVPGDPTVPEELQKQLEDQLTSDRVSAEPSSSIHEGITKKGGDLSFPKKALNHPANIYSVLQYVSSLLEISEEELAQISYKNTIRLFSYPGSKLC</sequence>
<dbReference type="InterPro" id="IPR032466">
    <property type="entry name" value="Metal_Hydrolase"/>
</dbReference>
<feature type="binding site" evidence="1">
    <location>
        <position position="164"/>
    </location>
    <ligand>
        <name>a divalent metal cation</name>
        <dbReference type="ChEBI" id="CHEBI:60240"/>
        <label>2</label>
    </ligand>
</feature>
<keyword evidence="1" id="KW-0479">Metal-binding</keyword>
<reference evidence="2" key="1">
    <citation type="submission" date="2010-04" db="EMBL/GenBank/DDBJ databases">
        <authorList>
            <person name="Reid K.E."/>
            <person name="Liao N."/>
            <person name="Chan S."/>
            <person name="Docking R."/>
            <person name="Taylor G."/>
            <person name="Moore R."/>
            <person name="Mayo M."/>
            <person name="Munro S."/>
            <person name="King J."/>
            <person name="Yanchuk A."/>
            <person name="Holt R."/>
            <person name="Jones S."/>
            <person name="Marra M."/>
            <person name="Ritland C.E."/>
            <person name="Ritland K."/>
            <person name="Bohlmann J."/>
        </authorList>
    </citation>
    <scope>NUCLEOTIDE SEQUENCE</scope>
    <source>
        <tissue evidence="2">Buds collected with no treatment. Collection October 2007</tissue>
    </source>
</reference>
<dbReference type="SUPFAM" id="SSF51556">
    <property type="entry name" value="Metallo-dependent hydrolases"/>
    <property type="match status" value="1"/>
</dbReference>
<dbReference type="Pfam" id="PF01026">
    <property type="entry name" value="TatD_DNase"/>
    <property type="match status" value="1"/>
</dbReference>
<dbReference type="PANTHER" id="PTHR47176">
    <property type="entry name" value="OSJNBA0020J04.13 PROTEIN"/>
    <property type="match status" value="1"/>
</dbReference>
<evidence type="ECO:0008006" key="3">
    <source>
        <dbReference type="Google" id="ProtNLM"/>
    </source>
</evidence>
<dbReference type="OMA" id="HTHLDMQ"/>
<dbReference type="EMBL" id="BT122201">
    <property type="protein sequence ID" value="ADE75593.1"/>
    <property type="molecule type" value="mRNA"/>
</dbReference>
<proteinExistence type="evidence at transcript level"/>
<dbReference type="PANTHER" id="PTHR47176:SF1">
    <property type="entry name" value="OS04G0577500 PROTEIN"/>
    <property type="match status" value="1"/>
</dbReference>
<feature type="binding site" evidence="1">
    <location>
        <position position="16"/>
    </location>
    <ligand>
        <name>a divalent metal cation</name>
        <dbReference type="ChEBI" id="CHEBI:60240"/>
        <label>1</label>
    </ligand>
</feature>
<dbReference type="PIRSF" id="PIRSF005902">
    <property type="entry name" value="DNase_TatD"/>
    <property type="match status" value="1"/>
</dbReference>
<dbReference type="Gene3D" id="3.20.20.140">
    <property type="entry name" value="Metal-dependent hydrolases"/>
    <property type="match status" value="1"/>
</dbReference>
<feature type="binding site" evidence="1">
    <location>
        <position position="14"/>
    </location>
    <ligand>
        <name>a divalent metal cation</name>
        <dbReference type="ChEBI" id="CHEBI:60240"/>
        <label>1</label>
    </ligand>
</feature>
<dbReference type="AlphaFoldDB" id="D5A7S4"/>
<dbReference type="GO" id="GO:0016788">
    <property type="term" value="F:hydrolase activity, acting on ester bonds"/>
    <property type="evidence" value="ECO:0007669"/>
    <property type="project" value="InterPro"/>
</dbReference>
<evidence type="ECO:0000256" key="1">
    <source>
        <dbReference type="PIRSR" id="PIRSR005902-1"/>
    </source>
</evidence>
<evidence type="ECO:0000313" key="2">
    <source>
        <dbReference type="EMBL" id="ADE75593.1"/>
    </source>
</evidence>
<feature type="binding site" evidence="1">
    <location>
        <position position="214"/>
    </location>
    <ligand>
        <name>a divalent metal cation</name>
        <dbReference type="ChEBI" id="CHEBI:60240"/>
        <label>1</label>
    </ligand>
</feature>
<dbReference type="GO" id="GO:0046872">
    <property type="term" value="F:metal ion binding"/>
    <property type="evidence" value="ECO:0007669"/>
    <property type="project" value="UniProtKB-KW"/>
</dbReference>
<protein>
    <recommendedName>
        <fullName evidence="3">TatD related DNase</fullName>
    </recommendedName>
</protein>
<organism evidence="2">
    <name type="scientific">Picea sitchensis</name>
    <name type="common">Sitka spruce</name>
    <name type="synonym">Pinus sitchensis</name>
    <dbReference type="NCBI Taxonomy" id="3332"/>
    <lineage>
        <taxon>Eukaryota</taxon>
        <taxon>Viridiplantae</taxon>
        <taxon>Streptophyta</taxon>
        <taxon>Embryophyta</taxon>
        <taxon>Tracheophyta</taxon>
        <taxon>Spermatophyta</taxon>
        <taxon>Pinopsida</taxon>
        <taxon>Pinidae</taxon>
        <taxon>Conifers I</taxon>
        <taxon>Pinales</taxon>
        <taxon>Pinaceae</taxon>
        <taxon>Picea</taxon>
    </lineage>
</organism>
<feature type="binding site" evidence="1">
    <location>
        <position position="139"/>
    </location>
    <ligand>
        <name>a divalent metal cation</name>
        <dbReference type="ChEBI" id="CHEBI:60240"/>
        <label>2</label>
    </ligand>
</feature>
<accession>D5A7S4</accession>